<evidence type="ECO:0000313" key="2">
    <source>
        <dbReference type="Proteomes" id="UP001198026"/>
    </source>
</evidence>
<proteinExistence type="predicted"/>
<sequence>MDEWLKIHTYIVCSTKSLAKLKMIDDWNNIPIFQLDESLWNIHRSQNKIDSPFSVYKYVGLNQVLNYFDGIDNVDKFRIDESASSYSLSDIKKAVEILGNAGKKRDIRSKQWAEWCRENDCKE</sequence>
<name>A0AAW4X4U4_LIMRT</name>
<reference evidence="1" key="1">
    <citation type="submission" date="2021-10" db="EMBL/GenBank/DDBJ databases">
        <title>Evolutionary history and lifestyle of the vertebrate symbiont Limosilactobacillus reuteri.</title>
        <authorList>
            <person name="Zheng J."/>
            <person name="Li F."/>
            <person name="Gaenzle M."/>
            <person name="Walter J."/>
        </authorList>
    </citation>
    <scope>NUCLEOTIDE SEQUENCE</scope>
    <source>
        <strain evidence="1">GQ_1_3_1</strain>
    </source>
</reference>
<comment type="caution">
    <text evidence="1">The sequence shown here is derived from an EMBL/GenBank/DDBJ whole genome shotgun (WGS) entry which is preliminary data.</text>
</comment>
<accession>A0AAW4X4U4</accession>
<dbReference type="AlphaFoldDB" id="A0AAW4X4U4"/>
<organism evidence="1 2">
    <name type="scientific">Limosilactobacillus reuteri</name>
    <name type="common">Lactobacillus reuteri</name>
    <dbReference type="NCBI Taxonomy" id="1598"/>
    <lineage>
        <taxon>Bacteria</taxon>
        <taxon>Bacillati</taxon>
        <taxon>Bacillota</taxon>
        <taxon>Bacilli</taxon>
        <taxon>Lactobacillales</taxon>
        <taxon>Lactobacillaceae</taxon>
        <taxon>Limosilactobacillus</taxon>
    </lineage>
</organism>
<dbReference type="EMBL" id="JAJGWB010000114">
    <property type="protein sequence ID" value="MCC4477410.1"/>
    <property type="molecule type" value="Genomic_DNA"/>
</dbReference>
<dbReference type="RefSeq" id="WP_228340717.1">
    <property type="nucleotide sequence ID" value="NZ_JAJGWA010000115.1"/>
</dbReference>
<gene>
    <name evidence="1" type="ORF">LMB76_04145</name>
</gene>
<dbReference type="Proteomes" id="UP001198026">
    <property type="component" value="Unassembled WGS sequence"/>
</dbReference>
<protein>
    <submittedName>
        <fullName evidence="1">Uncharacterized protein</fullName>
    </submittedName>
</protein>
<evidence type="ECO:0000313" key="1">
    <source>
        <dbReference type="EMBL" id="MCC4477410.1"/>
    </source>
</evidence>